<evidence type="ECO:0000313" key="1">
    <source>
        <dbReference type="EMBL" id="AJG78358.1"/>
    </source>
</evidence>
<organism evidence="2 4">
    <name type="scientific">Bacillus thuringiensis</name>
    <dbReference type="NCBI Taxonomy" id="1428"/>
    <lineage>
        <taxon>Bacteria</taxon>
        <taxon>Bacillati</taxon>
        <taxon>Bacillota</taxon>
        <taxon>Bacilli</taxon>
        <taxon>Bacillales</taxon>
        <taxon>Bacillaceae</taxon>
        <taxon>Bacillus</taxon>
        <taxon>Bacillus cereus group</taxon>
    </lineage>
</organism>
<dbReference type="AlphaFoldDB" id="A0A0B5X2V3"/>
<gene>
    <name evidence="1" type="ORF">BF38_3530</name>
    <name evidence="2" type="ORF">FOC89_25365</name>
</gene>
<protein>
    <submittedName>
        <fullName evidence="2">YolD-like family protein</fullName>
    </submittedName>
</protein>
<dbReference type="Pfam" id="PF08863">
    <property type="entry name" value="YolD"/>
    <property type="match status" value="1"/>
</dbReference>
<dbReference type="Proteomes" id="UP000031876">
    <property type="component" value="Chromosome"/>
</dbReference>
<dbReference type="InterPro" id="IPR014962">
    <property type="entry name" value="YolD"/>
</dbReference>
<dbReference type="EMBL" id="CP053980">
    <property type="protein sequence ID" value="QKH27128.1"/>
    <property type="molecule type" value="Genomic_DNA"/>
</dbReference>
<dbReference type="PANTHER" id="PTHR40051:SF1">
    <property type="entry name" value="YOLD-LIKE FAMILY PROTEIN"/>
    <property type="match status" value="1"/>
</dbReference>
<sequence length="111" mass="12889">MNDVKMQKAKREWVPFTVMSEQLLSMQKVIGEKFKVQKPLLTKEAKEGISDKLLTSLLSEKEILVTYFEDGYILTSYMTVVHINPLKRIVMCTDAFYKTYVFNTADIIEIT</sequence>
<name>A0A0B5X2V3_BACTU</name>
<evidence type="ECO:0000313" key="4">
    <source>
        <dbReference type="Proteomes" id="UP000501107"/>
    </source>
</evidence>
<evidence type="ECO:0000313" key="2">
    <source>
        <dbReference type="EMBL" id="QKH27128.1"/>
    </source>
</evidence>
<dbReference type="GeneID" id="45022222"/>
<dbReference type="OMA" id="CTDAFYR"/>
<dbReference type="RefSeq" id="WP_001000616.1">
    <property type="nucleotide sequence ID" value="NZ_CP009335.1"/>
</dbReference>
<accession>A0A0B5X2V3</accession>
<dbReference type="KEGG" id="btw:BF38_3530"/>
<evidence type="ECO:0000313" key="3">
    <source>
        <dbReference type="Proteomes" id="UP000031876"/>
    </source>
</evidence>
<dbReference type="PANTHER" id="PTHR40051">
    <property type="entry name" value="IG HYPOTHETICAL 15966"/>
    <property type="match status" value="1"/>
</dbReference>
<proteinExistence type="predicted"/>
<dbReference type="EMBL" id="CP009335">
    <property type="protein sequence ID" value="AJG78358.1"/>
    <property type="molecule type" value="Genomic_DNA"/>
</dbReference>
<dbReference type="Proteomes" id="UP000501107">
    <property type="component" value="Chromosome"/>
</dbReference>
<reference evidence="2 4" key="2">
    <citation type="submission" date="2020-05" db="EMBL/GenBank/DDBJ databases">
        <title>FDA dAtabase for Regulatory Grade micrObial Sequences (FDA-ARGOS): Supporting development and validation of Infectious Disease Dx tests.</title>
        <authorList>
            <person name="Nelson B."/>
            <person name="Plummer A."/>
            <person name="Tallon L."/>
            <person name="Sadzewicz L."/>
            <person name="Zhao X."/>
            <person name="Vavikolanu K."/>
            <person name="Mehta A."/>
            <person name="Aluvathingal J."/>
            <person name="Nadendla S."/>
            <person name="Myers T."/>
            <person name="Yan Y."/>
            <person name="Sichtig H."/>
        </authorList>
    </citation>
    <scope>NUCLEOTIDE SEQUENCE [LARGE SCALE GENOMIC DNA]</scope>
    <source>
        <strain evidence="2 4">FDAARGOS_795</strain>
    </source>
</reference>
<reference evidence="1 3" key="1">
    <citation type="journal article" date="2015" name="Genome Announc.">
        <title>Complete genome sequences for 35 biothreat assay-relevant bacillus species.</title>
        <authorList>
            <person name="Johnson S.L."/>
            <person name="Daligault H.E."/>
            <person name="Davenport K.W."/>
            <person name="Jaissle J."/>
            <person name="Frey K.G."/>
            <person name="Ladner J.T."/>
            <person name="Broomall S.M."/>
            <person name="Bishop-Lilly K.A."/>
            <person name="Bruce D.C."/>
            <person name="Gibbons H.S."/>
            <person name="Coyne S.R."/>
            <person name="Lo C.C."/>
            <person name="Meincke L."/>
            <person name="Munk A.C."/>
            <person name="Koroleva G.I."/>
            <person name="Rosenzweig C.N."/>
            <person name="Palacios G.F."/>
            <person name="Redden C.L."/>
            <person name="Minogue T.D."/>
            <person name="Chain P.S."/>
        </authorList>
    </citation>
    <scope>NUCLEOTIDE SEQUENCE [LARGE SCALE GENOMIC DNA]</scope>
    <source>
        <strain evidence="1 3">HD1011</strain>
    </source>
</reference>